<dbReference type="FunFam" id="1.10.287.130:FF:000002">
    <property type="entry name" value="Two-component osmosensing histidine kinase"/>
    <property type="match status" value="1"/>
</dbReference>
<dbReference type="PRINTS" id="PR00344">
    <property type="entry name" value="BCTRLSENSOR"/>
</dbReference>
<dbReference type="Proteomes" id="UP000006327">
    <property type="component" value="Unassembled WGS sequence"/>
</dbReference>
<dbReference type="InterPro" id="IPR001610">
    <property type="entry name" value="PAC"/>
</dbReference>
<keyword evidence="6 16" id="KW-0418">Kinase</keyword>
<keyword evidence="7" id="KW-0067">ATP-binding</keyword>
<dbReference type="GO" id="GO:0006355">
    <property type="term" value="P:regulation of DNA-templated transcription"/>
    <property type="evidence" value="ECO:0007669"/>
    <property type="project" value="InterPro"/>
</dbReference>
<evidence type="ECO:0000256" key="11">
    <source>
        <dbReference type="PROSITE-ProRule" id="PRU00169"/>
    </source>
</evidence>
<comment type="caution">
    <text evidence="16">The sequence shown here is derived from an EMBL/GenBank/DDBJ whole genome shotgun (WGS) entry which is preliminary data.</text>
</comment>
<dbReference type="InterPro" id="IPR011006">
    <property type="entry name" value="CheY-like_superfamily"/>
</dbReference>
<dbReference type="InterPro" id="IPR003594">
    <property type="entry name" value="HATPase_dom"/>
</dbReference>
<dbReference type="STRING" id="493475.GARC_3316"/>
<feature type="domain" description="PAS" evidence="14">
    <location>
        <begin position="16"/>
        <end position="58"/>
    </location>
</feature>
<feature type="domain" description="PAC" evidence="15">
    <location>
        <begin position="219"/>
        <end position="271"/>
    </location>
</feature>
<dbReference type="InterPro" id="IPR000700">
    <property type="entry name" value="PAS-assoc_C"/>
</dbReference>
<dbReference type="Pfam" id="PF00072">
    <property type="entry name" value="Response_reg"/>
    <property type="match status" value="2"/>
</dbReference>
<dbReference type="CDD" id="cd00082">
    <property type="entry name" value="HisKA"/>
    <property type="match status" value="1"/>
</dbReference>
<dbReference type="AlphaFoldDB" id="K6XHZ6"/>
<dbReference type="PANTHER" id="PTHR45339:SF1">
    <property type="entry name" value="HYBRID SIGNAL TRANSDUCTION HISTIDINE KINASE J"/>
    <property type="match status" value="1"/>
</dbReference>
<evidence type="ECO:0000313" key="16">
    <source>
        <dbReference type="EMBL" id="GAC20274.1"/>
    </source>
</evidence>
<dbReference type="InterPro" id="IPR004358">
    <property type="entry name" value="Sig_transdc_His_kin-like_C"/>
</dbReference>
<dbReference type="eggNOG" id="COG0784">
    <property type="taxonomic scope" value="Bacteria"/>
</dbReference>
<dbReference type="SUPFAM" id="SSF47384">
    <property type="entry name" value="Homodimeric domain of signal transducing histidine kinase"/>
    <property type="match status" value="1"/>
</dbReference>
<evidence type="ECO:0000256" key="5">
    <source>
        <dbReference type="ARBA" id="ARBA00022741"/>
    </source>
</evidence>
<feature type="domain" description="Response regulatory" evidence="13">
    <location>
        <begin position="921"/>
        <end position="1042"/>
    </location>
</feature>
<protein>
    <recommendedName>
        <fullName evidence="10">Sensory/regulatory protein RpfC</fullName>
        <ecNumber evidence="2">2.7.13.3</ecNumber>
    </recommendedName>
</protein>
<evidence type="ECO:0000256" key="1">
    <source>
        <dbReference type="ARBA" id="ARBA00000085"/>
    </source>
</evidence>
<comment type="caution">
    <text evidence="11">Lacks conserved residue(s) required for the propagation of feature annotation.</text>
</comment>
<dbReference type="SUPFAM" id="SSF55874">
    <property type="entry name" value="ATPase domain of HSP90 chaperone/DNA topoisomerase II/histidine kinase"/>
    <property type="match status" value="1"/>
</dbReference>
<dbReference type="FunFam" id="3.30.565.10:FF:000010">
    <property type="entry name" value="Sensor histidine kinase RcsC"/>
    <property type="match status" value="1"/>
</dbReference>
<proteinExistence type="predicted"/>
<evidence type="ECO:0000259" key="13">
    <source>
        <dbReference type="PROSITE" id="PS50110"/>
    </source>
</evidence>
<dbReference type="InterPro" id="IPR001789">
    <property type="entry name" value="Sig_transdc_resp-reg_receiver"/>
</dbReference>
<comment type="catalytic activity">
    <reaction evidence="1">
        <text>ATP + protein L-histidine = ADP + protein N-phospho-L-histidine.</text>
        <dbReference type="EC" id="2.7.13.3"/>
    </reaction>
</comment>
<evidence type="ECO:0000256" key="2">
    <source>
        <dbReference type="ARBA" id="ARBA00012438"/>
    </source>
</evidence>
<dbReference type="SUPFAM" id="SSF52172">
    <property type="entry name" value="CheY-like"/>
    <property type="match status" value="2"/>
</dbReference>
<dbReference type="SMART" id="SM00388">
    <property type="entry name" value="HisKA"/>
    <property type="match status" value="1"/>
</dbReference>
<dbReference type="SMART" id="SM00086">
    <property type="entry name" value="PAC"/>
    <property type="match status" value="3"/>
</dbReference>
<evidence type="ECO:0000313" key="17">
    <source>
        <dbReference type="Proteomes" id="UP000006327"/>
    </source>
</evidence>
<dbReference type="Gene3D" id="3.30.450.20">
    <property type="entry name" value="PAS domain"/>
    <property type="match status" value="4"/>
</dbReference>
<dbReference type="CDD" id="cd00130">
    <property type="entry name" value="PAS"/>
    <property type="match status" value="2"/>
</dbReference>
<dbReference type="EMBL" id="BAEO01000051">
    <property type="protein sequence ID" value="GAC20274.1"/>
    <property type="molecule type" value="Genomic_DNA"/>
</dbReference>
<dbReference type="InterPro" id="IPR000014">
    <property type="entry name" value="PAS"/>
</dbReference>
<dbReference type="SMART" id="SM00448">
    <property type="entry name" value="REC"/>
    <property type="match status" value="2"/>
</dbReference>
<evidence type="ECO:0000256" key="7">
    <source>
        <dbReference type="ARBA" id="ARBA00022840"/>
    </source>
</evidence>
<feature type="modified residue" description="4-aspartylphosphate" evidence="11">
    <location>
        <position position="972"/>
    </location>
</feature>
<dbReference type="SMART" id="SM00091">
    <property type="entry name" value="PAS"/>
    <property type="match status" value="3"/>
</dbReference>
<feature type="domain" description="PAC" evidence="15">
    <location>
        <begin position="475"/>
        <end position="526"/>
    </location>
</feature>
<organism evidence="16 17">
    <name type="scientific">Paraglaciecola arctica BSs20135</name>
    <dbReference type="NCBI Taxonomy" id="493475"/>
    <lineage>
        <taxon>Bacteria</taxon>
        <taxon>Pseudomonadati</taxon>
        <taxon>Pseudomonadota</taxon>
        <taxon>Gammaproteobacteria</taxon>
        <taxon>Alteromonadales</taxon>
        <taxon>Alteromonadaceae</taxon>
        <taxon>Paraglaciecola</taxon>
    </lineage>
</organism>
<dbReference type="InterPro" id="IPR003661">
    <property type="entry name" value="HisK_dim/P_dom"/>
</dbReference>
<keyword evidence="17" id="KW-1185">Reference proteome</keyword>
<evidence type="ECO:0000256" key="9">
    <source>
        <dbReference type="ARBA" id="ARBA00064003"/>
    </source>
</evidence>
<reference evidence="16 17" key="1">
    <citation type="journal article" date="2017" name="Antonie Van Leeuwenhoek">
        <title>Rhizobium rhizosphaerae sp. nov., a novel species isolated from rice rhizosphere.</title>
        <authorList>
            <person name="Zhao J.J."/>
            <person name="Zhang J."/>
            <person name="Zhang R.J."/>
            <person name="Zhang C.W."/>
            <person name="Yin H.Q."/>
            <person name="Zhang X.X."/>
        </authorList>
    </citation>
    <scope>NUCLEOTIDE SEQUENCE [LARGE SCALE GENOMIC DNA]</scope>
    <source>
        <strain evidence="16 17">BSs20135</strain>
    </source>
</reference>
<dbReference type="Gene3D" id="2.10.70.100">
    <property type="match status" value="1"/>
</dbReference>
<dbReference type="Pfam" id="PF13426">
    <property type="entry name" value="PAS_9"/>
    <property type="match status" value="2"/>
</dbReference>
<keyword evidence="8" id="KW-0902">Two-component regulatory system</keyword>
<dbReference type="eggNOG" id="COG2202">
    <property type="taxonomic scope" value="Bacteria"/>
</dbReference>
<evidence type="ECO:0000259" key="15">
    <source>
        <dbReference type="PROSITE" id="PS50113"/>
    </source>
</evidence>
<feature type="domain" description="Histidine kinase" evidence="12">
    <location>
        <begin position="537"/>
        <end position="754"/>
    </location>
</feature>
<dbReference type="Gene3D" id="3.40.50.2300">
    <property type="match status" value="2"/>
</dbReference>
<gene>
    <name evidence="16" type="primary">barA</name>
    <name evidence="16" type="ORF">GARC_3316</name>
</gene>
<dbReference type="RefSeq" id="WP_007622038.1">
    <property type="nucleotide sequence ID" value="NZ_BAEO01000051.1"/>
</dbReference>
<evidence type="ECO:0000256" key="6">
    <source>
        <dbReference type="ARBA" id="ARBA00022777"/>
    </source>
</evidence>
<dbReference type="PROSITE" id="PS50110">
    <property type="entry name" value="RESPONSE_REGULATORY"/>
    <property type="match status" value="2"/>
</dbReference>
<dbReference type="InterPro" id="IPR013767">
    <property type="entry name" value="PAS_fold"/>
</dbReference>
<evidence type="ECO:0000259" key="14">
    <source>
        <dbReference type="PROSITE" id="PS50112"/>
    </source>
</evidence>
<dbReference type="InterPro" id="IPR005467">
    <property type="entry name" value="His_kinase_dom"/>
</dbReference>
<sequence>MEYNKTAISNDQTIEELQRLQAILDSVTSAVFEISVKGNILFANQAAVDIFGYTLTELKQMCFDDLVPDRFNQGYQKHLEQFINNDRERTNRENEAFPGLHKNGQEICVTINLKPSPNNQQNSVIATISESSKLKRTQEQLNNSNERLMIAKEASQVGVWEFNVETEQLIWDEQMFLLYQHDPSTFSGTASEWRDAVHPDDKEEIFKALQRTTQENKKFDATFRILTPDKQIRYLKAYGHAVCDNTGKVFKVIGVNYDMTENFIVQENLKQSLKSNQVLAKVAEETINAVVLTDEQGKITWVNKMFTQISGYRLDEVKGFTPGSILQGVDTAPQTIKNIRAALTKKQGFNAEILNYHKNGTPYWLRINCKPLHEKKQLIGFMAIQTDITEVKRLEQERQLQQELLERTGDMAKLGGWQLDLLSNQVIWSDVVYNIHELPIGSVIDLKNAINFYAPESRPKIEQAIALAIKDGTPWDIQTAFITAKGNNIWVRSVGYAEFTNGVATSLRGAFQDITELKHAEEQAKEASRAKSEFLANMSHEIRTPINGILGMNDLLLNSNLDENQRHFAQLVKMSSHSLLHLINDILDFSKIEAGKLDIEIQDINLYALLGDIIDSMAARAQDKHLELVLDIAPALPRWIKIDPYRVKQVLNNLLSNAIKFTEKGEVILRVESTSNELIKFTIIDTGEGIAEDKQTQLFTQFMQVDSSNTRQHGGTGLGLAISKQLTERMGGQISVQSVWQQGSTFCFTVKSEPSSQSTPPTTQAMLAPLRLKKLLVVDSHNSVRQSVLNILTQGEIEVVGASNAPEAIKALRHAYDSQQSFDYILIELALLGMDGIELSKAIRADKRFSKLEIILMTAQVAAVNNSQPPEIKISGYLGKPFKPDSLISVLIKPQYTQAPVRQRELRKANPLETPAHKKPNILIVEDNYINQQIVIEMLKSLDCDYHLAGNGQEALNMLSNHNGSFDLILMDCQMPLMNGYDATRHIRATEHQQFDKNIPIIALTANAMKGDDIKCFEAGMNDYLSKPFLSEQLAEILHKWVFVDRR</sequence>
<dbReference type="Pfam" id="PF08447">
    <property type="entry name" value="PAS_3"/>
    <property type="match status" value="1"/>
</dbReference>
<dbReference type="Pfam" id="PF00512">
    <property type="entry name" value="HisKA"/>
    <property type="match status" value="1"/>
</dbReference>
<dbReference type="Gene3D" id="3.30.565.10">
    <property type="entry name" value="Histidine kinase-like ATPase, C-terminal domain"/>
    <property type="match status" value="1"/>
</dbReference>
<feature type="domain" description="PAS" evidence="14">
    <location>
        <begin position="275"/>
        <end position="319"/>
    </location>
</feature>
<dbReference type="GO" id="GO:0005524">
    <property type="term" value="F:ATP binding"/>
    <property type="evidence" value="ECO:0007669"/>
    <property type="project" value="UniProtKB-KW"/>
</dbReference>
<dbReference type="Pfam" id="PF00989">
    <property type="entry name" value="PAS"/>
    <property type="match status" value="1"/>
</dbReference>
<dbReference type="SUPFAM" id="SSF55785">
    <property type="entry name" value="PYP-like sensor domain (PAS domain)"/>
    <property type="match status" value="4"/>
</dbReference>
<evidence type="ECO:0000256" key="10">
    <source>
        <dbReference type="ARBA" id="ARBA00068150"/>
    </source>
</evidence>
<dbReference type="Pfam" id="PF02518">
    <property type="entry name" value="HATPase_c"/>
    <property type="match status" value="1"/>
</dbReference>
<dbReference type="GO" id="GO:0000155">
    <property type="term" value="F:phosphorelay sensor kinase activity"/>
    <property type="evidence" value="ECO:0007669"/>
    <property type="project" value="InterPro"/>
</dbReference>
<dbReference type="PROSITE" id="PS50109">
    <property type="entry name" value="HIS_KIN"/>
    <property type="match status" value="1"/>
</dbReference>
<dbReference type="InterPro" id="IPR013655">
    <property type="entry name" value="PAS_fold_3"/>
</dbReference>
<dbReference type="Gene3D" id="1.10.287.130">
    <property type="match status" value="1"/>
</dbReference>
<dbReference type="PROSITE" id="PS50113">
    <property type="entry name" value="PAC"/>
    <property type="match status" value="3"/>
</dbReference>
<dbReference type="NCBIfam" id="TIGR00229">
    <property type="entry name" value="sensory_box"/>
    <property type="match status" value="2"/>
</dbReference>
<keyword evidence="3 11" id="KW-0597">Phosphoprotein</keyword>
<dbReference type="InterPro" id="IPR035965">
    <property type="entry name" value="PAS-like_dom_sf"/>
</dbReference>
<evidence type="ECO:0000256" key="4">
    <source>
        <dbReference type="ARBA" id="ARBA00022679"/>
    </source>
</evidence>
<evidence type="ECO:0000256" key="8">
    <source>
        <dbReference type="ARBA" id="ARBA00023012"/>
    </source>
</evidence>
<feature type="domain" description="Response regulatory" evidence="13">
    <location>
        <begin position="774"/>
        <end position="895"/>
    </location>
</feature>
<keyword evidence="4" id="KW-0808">Transferase</keyword>
<dbReference type="OrthoDB" id="9810730at2"/>
<dbReference type="SMART" id="SM00387">
    <property type="entry name" value="HATPase_c"/>
    <property type="match status" value="1"/>
</dbReference>
<dbReference type="CDD" id="cd16922">
    <property type="entry name" value="HATPase_EvgS-ArcB-TorS-like"/>
    <property type="match status" value="1"/>
</dbReference>
<dbReference type="InterPro" id="IPR036097">
    <property type="entry name" value="HisK_dim/P_sf"/>
</dbReference>
<feature type="domain" description="PAC" evidence="15">
    <location>
        <begin position="347"/>
        <end position="400"/>
    </location>
</feature>
<comment type="subunit">
    <text evidence="9">At low DSF concentrations, interacts with RpfF.</text>
</comment>
<accession>K6XHZ6</accession>
<evidence type="ECO:0000259" key="12">
    <source>
        <dbReference type="PROSITE" id="PS50109"/>
    </source>
</evidence>
<evidence type="ECO:0000256" key="3">
    <source>
        <dbReference type="ARBA" id="ARBA00022553"/>
    </source>
</evidence>
<dbReference type="EC" id="2.7.13.3" evidence="2"/>
<dbReference type="eggNOG" id="COG5002">
    <property type="taxonomic scope" value="Bacteria"/>
</dbReference>
<dbReference type="InterPro" id="IPR036890">
    <property type="entry name" value="HATPase_C_sf"/>
</dbReference>
<name>K6XHZ6_9ALTE</name>
<dbReference type="PROSITE" id="PS50112">
    <property type="entry name" value="PAS"/>
    <property type="match status" value="2"/>
</dbReference>
<dbReference type="PANTHER" id="PTHR45339">
    <property type="entry name" value="HYBRID SIGNAL TRANSDUCTION HISTIDINE KINASE J"/>
    <property type="match status" value="1"/>
</dbReference>
<keyword evidence="5" id="KW-0547">Nucleotide-binding</keyword>
<dbReference type="CDD" id="cd17546">
    <property type="entry name" value="REC_hyHK_CKI1_RcsC-like"/>
    <property type="match status" value="1"/>
</dbReference>